<dbReference type="RefSeq" id="WP_061789755.1">
    <property type="nucleotide sequence ID" value="NZ_CP024996.1"/>
</dbReference>
<dbReference type="AlphaFoldDB" id="A0AAD0U6X6"/>
<dbReference type="EMBL" id="CP024996">
    <property type="protein sequence ID" value="AYR23401.1"/>
    <property type="molecule type" value="Genomic_DNA"/>
</dbReference>
<dbReference type="Proteomes" id="UP000269199">
    <property type="component" value="Chromosome"/>
</dbReference>
<protein>
    <submittedName>
        <fullName evidence="1">GNAT family N-acetyltransferase</fullName>
    </submittedName>
</protein>
<name>A0AAD0U6X6_9BURK</name>
<evidence type="ECO:0000313" key="1">
    <source>
        <dbReference type="EMBL" id="AYR23401.1"/>
    </source>
</evidence>
<sequence length="210" mass="24076">MSVDRSPIFLLRTETDEPVNGEIWDQITDHQIADWEKEWLPNLAANLNRMQKANIQASRWPQNDSWNWKEKTEAVKGFLAFPSMCVVCDEVTQGMMSLDTSNRRCQIPSQRNKDLAYIRWMEVAPWNRKELMLTPRFRGVGRLLVGAAIQLSIHDGFKGRVGLHALPASSNIFTKYGMTDCGIDTEVKNLRYFEMTPEQAAAFIEKGNQP</sequence>
<proteinExistence type="predicted"/>
<organism evidence="1 2">
    <name type="scientific">Herbaspirillum rubrisubalbicans</name>
    <dbReference type="NCBI Taxonomy" id="80842"/>
    <lineage>
        <taxon>Bacteria</taxon>
        <taxon>Pseudomonadati</taxon>
        <taxon>Pseudomonadota</taxon>
        <taxon>Betaproteobacteria</taxon>
        <taxon>Burkholderiales</taxon>
        <taxon>Oxalobacteraceae</taxon>
        <taxon>Herbaspirillum</taxon>
    </lineage>
</organism>
<evidence type="ECO:0000313" key="2">
    <source>
        <dbReference type="Proteomes" id="UP000269199"/>
    </source>
</evidence>
<reference evidence="1 2" key="1">
    <citation type="submission" date="2017-11" db="EMBL/GenBank/DDBJ databases">
        <title>Complete genome sequence of Herbaspirillum rubrisubalbicans DSM 11543.</title>
        <authorList>
            <person name="Chen M."/>
            <person name="An Q."/>
        </authorList>
    </citation>
    <scope>NUCLEOTIDE SEQUENCE [LARGE SCALE GENOMIC DNA]</scope>
    <source>
        <strain evidence="1 2">DSM 11543</strain>
    </source>
</reference>
<accession>A0AAD0U6X6</accession>
<gene>
    <name evidence="1" type="ORF">RC54_05985</name>
</gene>